<gene>
    <name evidence="2" type="ORF">VC83_09617</name>
</gene>
<organism evidence="2">
    <name type="scientific">Pseudogymnoascus destructans</name>
    <dbReference type="NCBI Taxonomy" id="655981"/>
    <lineage>
        <taxon>Eukaryota</taxon>
        <taxon>Fungi</taxon>
        <taxon>Dikarya</taxon>
        <taxon>Ascomycota</taxon>
        <taxon>Pezizomycotina</taxon>
        <taxon>Leotiomycetes</taxon>
        <taxon>Thelebolales</taxon>
        <taxon>Thelebolaceae</taxon>
        <taxon>Pseudogymnoascus</taxon>
    </lineage>
</organism>
<dbReference type="InterPro" id="IPR004875">
    <property type="entry name" value="DDE_SF_endonuclease_dom"/>
</dbReference>
<dbReference type="OrthoDB" id="3439494at2759"/>
<feature type="domain" description="DDE-1" evidence="1">
    <location>
        <begin position="24"/>
        <end position="149"/>
    </location>
</feature>
<evidence type="ECO:0000259" key="1">
    <source>
        <dbReference type="Pfam" id="PF03184"/>
    </source>
</evidence>
<name>A0A2P6FGH9_9PEZI</name>
<dbReference type="AlphaFoldDB" id="A0A2P6FGH9"/>
<dbReference type="GeneID" id="36292647"/>
<evidence type="ECO:0000313" key="2">
    <source>
        <dbReference type="EMBL" id="PQM43490.1"/>
    </source>
</evidence>
<dbReference type="GO" id="GO:0003676">
    <property type="term" value="F:nucleic acid binding"/>
    <property type="evidence" value="ECO:0007669"/>
    <property type="project" value="InterPro"/>
</dbReference>
<dbReference type="RefSeq" id="XP_024328798.1">
    <property type="nucleotide sequence ID" value="XM_024473030.1"/>
</dbReference>
<dbReference type="Pfam" id="PF03184">
    <property type="entry name" value="DDE_1"/>
    <property type="match status" value="1"/>
</dbReference>
<dbReference type="EMBL" id="KV441391">
    <property type="protein sequence ID" value="PQM43490.1"/>
    <property type="molecule type" value="Genomic_DNA"/>
</dbReference>
<sequence>MLKDMHFLSVSWYDNLEPDTLVIVNDSGYTNDAVGIQYLHHFIQHSAAYSSCNETRLLIVDGHDSHKTGQFITIAEEYNVIPCALPPHTTHLLQPLDVEVFQQCQHFHQKALDKAVRSFDYEYKLPTFLSDLPYIRNRSLTVKTIQSGWREAGLWQSRA</sequence>
<dbReference type="Proteomes" id="UP000077154">
    <property type="component" value="Unassembled WGS sequence"/>
</dbReference>
<protein>
    <recommendedName>
        <fullName evidence="1">DDE-1 domain-containing protein</fullName>
    </recommendedName>
</protein>
<accession>A0A2P6FGH9</accession>
<proteinExistence type="predicted"/>
<reference evidence="2" key="1">
    <citation type="submission" date="2016-03" db="EMBL/GenBank/DDBJ databases">
        <title>Updated assembly of Pseudogymnoascus destructans, the fungus causing white-nose syndrome of bats.</title>
        <authorList>
            <person name="Palmer J.M."/>
            <person name="Drees K.P."/>
            <person name="Foster J.T."/>
            <person name="Lindner D.L."/>
        </authorList>
    </citation>
    <scope>NUCLEOTIDE SEQUENCE [LARGE SCALE GENOMIC DNA]</scope>
    <source>
        <strain evidence="2">20631-21</strain>
    </source>
</reference>